<protein>
    <submittedName>
        <fullName evidence="6">Choice-of-anchor D domain-containing protein</fullName>
    </submittedName>
</protein>
<dbReference type="PANTHER" id="PTHR46388:SF2">
    <property type="entry name" value="NHL REPEAT-CONTAINING PROTEIN 2"/>
    <property type="match status" value="1"/>
</dbReference>
<evidence type="ECO:0000313" key="7">
    <source>
        <dbReference type="Proteomes" id="UP000290253"/>
    </source>
</evidence>
<evidence type="ECO:0000259" key="5">
    <source>
        <dbReference type="Pfam" id="PF25021"/>
    </source>
</evidence>
<evidence type="ECO:0000313" key="6">
    <source>
        <dbReference type="EMBL" id="RXS93432.1"/>
    </source>
</evidence>
<feature type="transmembrane region" description="Helical" evidence="1">
    <location>
        <begin position="1127"/>
        <end position="1144"/>
    </location>
</feature>
<feature type="domain" description="Bacterial Ig-like" evidence="3">
    <location>
        <begin position="942"/>
        <end position="1021"/>
    </location>
</feature>
<dbReference type="EMBL" id="SDMK01000005">
    <property type="protein sequence ID" value="RXS93432.1"/>
    <property type="molecule type" value="Genomic_DNA"/>
</dbReference>
<dbReference type="InterPro" id="IPR011042">
    <property type="entry name" value="6-blade_b-propeller_TolB-like"/>
</dbReference>
<feature type="signal peptide" evidence="2">
    <location>
        <begin position="1"/>
        <end position="35"/>
    </location>
</feature>
<dbReference type="SUPFAM" id="SSF101898">
    <property type="entry name" value="NHL repeat"/>
    <property type="match status" value="1"/>
</dbReference>
<keyword evidence="1" id="KW-1133">Transmembrane helix</keyword>
<feature type="domain" description="MBG" evidence="4">
    <location>
        <begin position="851"/>
        <end position="924"/>
    </location>
</feature>
<proteinExistence type="predicted"/>
<dbReference type="Gene3D" id="2.120.10.30">
    <property type="entry name" value="TolB, C-terminal domain"/>
    <property type="match status" value="3"/>
</dbReference>
<sequence length="1178" mass="117684">MRNLRNNAAGPRRLAAAMAICAGGWVLGAAAPAAAQVSMSAYVQSNGTAVFTAYPGMITEDNVIVVSVPSSVAGYPQGLLITGSGASYFQVDTSRAYQCPGGSGPFADGLDCQAPIYFSAPASPGTYTATATYSYEDSSGNIVSGAINLSGTVLALPAATGSHLSFLPAVSVIAGTGAQGYSGNNGPATSAELDRPSSVVADSKGNIYVADAQNFVVRRIDTSGNISIYAGTPQQGYPASQYSGEGGAATSAVLQEPVSLAIDSADNLYISDYPTAIRRVDAATGIITTYAGPVSYQLGYTGDGGAATSALFDQVGAIALDSKNNLYIADVDLGYVRKVDSSGTITAYAGQNFPLAYANKEPLPFLGYSGDGGPATSATLGYPEGLAVDAKGNLYIADTGSDRLRMVNAATQVISTVAGIGDIALGTSAQLAAQDLPASGAVIAPIAIAVDGSGNAYPIDFQGLIYKIDSSGTIAQFPSTSYTTRFGAGGYNAGATFLSDGRMIVTAQNINQVMAIGAQGALNFGNVNTGSTSSPMYLTIQNSGAAALDFSTTPYSVTGDFAVIGGGTCDFTEPLAAGSSCTVAMAFTPQVAGALTGTISFASNDPASPLVAQLSGIGVGAGTTSAALSIPDLAFPATEVGGTASLDETLTNTGTIQLNLSGITITGTNPAEFSLGSAGTCGATLAAGSHCTIEVRFTPQAASAYSATLNVAGNMTSSPLTAGMSGTGMVPVVLNIAETIHVTDADNMMPGVQLAVHEIVHVTDAISGLVPLQTPVLAWSTPLPIVYGTALGGTQLDAAAPVAGTFVYSPPAGTVLGAGSQTLKTAFAPQNTSLYRSATDAVTLLVKAAPLTLTANNASRAYGAPNPQFTGTITGVVNGDQIAEAFATTATATSAPGSYPILVLGITGTGIQNYTLSATNGTLTVTKANVQVQAHASSSISGDGSPVTLNAVVASTTTGTPTGTVTFYQGTTSLGNAALANGAASLQTSQLASGSDSVTASYSGDADFNSGASTAFTETVTTFSVSLSKQSMQVAAGSQAVLTLTASPVGGSFSNAIQLSVSGLPSGAVATFTPSSITPGANPASSTLEIQTANLGAANTFSFGMTARIALGLLLPFLLPRRMRCRLAGFTMLAFLAIALVLNGCGASQTTTSHTYPVTVTATSGQDVQSASFQLTVE</sequence>
<dbReference type="Proteomes" id="UP000290253">
    <property type="component" value="Unassembled WGS sequence"/>
</dbReference>
<dbReference type="Pfam" id="PF18676">
    <property type="entry name" value="MBG_2"/>
    <property type="match status" value="1"/>
</dbReference>
<dbReference type="NCBIfam" id="NF012200">
    <property type="entry name" value="choice_anch_D"/>
    <property type="match status" value="2"/>
</dbReference>
<dbReference type="RefSeq" id="WP_129209975.1">
    <property type="nucleotide sequence ID" value="NZ_BMGU01000002.1"/>
</dbReference>
<evidence type="ECO:0000256" key="2">
    <source>
        <dbReference type="SAM" id="SignalP"/>
    </source>
</evidence>
<dbReference type="AlphaFoldDB" id="A0A4Q1S8X4"/>
<dbReference type="Pfam" id="PF25021">
    <property type="entry name" value="TEN_NHL"/>
    <property type="match status" value="1"/>
</dbReference>
<keyword evidence="7" id="KW-1185">Reference proteome</keyword>
<keyword evidence="2" id="KW-0732">Signal</keyword>
<evidence type="ECO:0000256" key="1">
    <source>
        <dbReference type="SAM" id="Phobius"/>
    </source>
</evidence>
<evidence type="ECO:0000259" key="4">
    <source>
        <dbReference type="Pfam" id="PF18676"/>
    </source>
</evidence>
<dbReference type="InterPro" id="IPR013783">
    <property type="entry name" value="Ig-like_fold"/>
</dbReference>
<feature type="domain" description="Teneurin NHL" evidence="5">
    <location>
        <begin position="221"/>
        <end position="292"/>
    </location>
</feature>
<keyword evidence="1" id="KW-0472">Membrane</keyword>
<feature type="chain" id="PRO_5020329292" evidence="2">
    <location>
        <begin position="36"/>
        <end position="1178"/>
    </location>
</feature>
<dbReference type="InterPro" id="IPR056822">
    <property type="entry name" value="TEN_NHL"/>
</dbReference>
<keyword evidence="1" id="KW-0812">Transmembrane</keyword>
<organism evidence="6 7">
    <name type="scientific">Silvibacterium dinghuense</name>
    <dbReference type="NCBI Taxonomy" id="1560006"/>
    <lineage>
        <taxon>Bacteria</taxon>
        <taxon>Pseudomonadati</taxon>
        <taxon>Acidobacteriota</taxon>
        <taxon>Terriglobia</taxon>
        <taxon>Terriglobales</taxon>
        <taxon>Acidobacteriaceae</taxon>
        <taxon>Silvibacterium</taxon>
    </lineage>
</organism>
<evidence type="ECO:0000259" key="3">
    <source>
        <dbReference type="Pfam" id="PF16640"/>
    </source>
</evidence>
<accession>A0A4Q1S8X4</accession>
<dbReference type="PANTHER" id="PTHR46388">
    <property type="entry name" value="NHL REPEAT-CONTAINING PROTEIN 2"/>
    <property type="match status" value="1"/>
</dbReference>
<dbReference type="InterPro" id="IPR032109">
    <property type="entry name" value="Big_3_5"/>
</dbReference>
<dbReference type="Gene3D" id="2.60.40.10">
    <property type="entry name" value="Immunoglobulins"/>
    <property type="match status" value="3"/>
</dbReference>
<comment type="caution">
    <text evidence="6">The sequence shown here is derived from an EMBL/GenBank/DDBJ whole genome shotgun (WGS) entry which is preliminary data.</text>
</comment>
<dbReference type="Pfam" id="PF16640">
    <property type="entry name" value="Big_3_5"/>
    <property type="match status" value="1"/>
</dbReference>
<dbReference type="OrthoDB" id="128282at2"/>
<reference evidence="6 7" key="1">
    <citation type="journal article" date="2016" name="Int. J. Syst. Evol. Microbiol.">
        <title>Acidipila dinghuensis sp. nov., an acidobacterium isolated from forest soil.</title>
        <authorList>
            <person name="Jiang Y.W."/>
            <person name="Wang J."/>
            <person name="Chen M.H."/>
            <person name="Lv Y.Y."/>
            <person name="Qiu L.H."/>
        </authorList>
    </citation>
    <scope>NUCLEOTIDE SEQUENCE [LARGE SCALE GENOMIC DNA]</scope>
    <source>
        <strain evidence="6 7">DHOF10</strain>
    </source>
</reference>
<gene>
    <name evidence="6" type="ORF">ESZ00_19000</name>
</gene>
<name>A0A4Q1S8X4_9BACT</name>
<dbReference type="InterPro" id="IPR041286">
    <property type="entry name" value="MBG_2"/>
</dbReference>
<dbReference type="Gene3D" id="3.30.160.710">
    <property type="match status" value="1"/>
</dbReference>